<evidence type="ECO:0000313" key="2">
    <source>
        <dbReference type="EMBL" id="PWL04073.1"/>
    </source>
</evidence>
<evidence type="ECO:0000256" key="1">
    <source>
        <dbReference type="SAM" id="SignalP"/>
    </source>
</evidence>
<dbReference type="RefSeq" id="WP_106197491.1">
    <property type="nucleotide sequence ID" value="NZ_JAXEIU010000026.1"/>
</dbReference>
<feature type="chain" id="PRO_5045343707" description="WD40-like Beta Propeller Repeat" evidence="1">
    <location>
        <begin position="21"/>
        <end position="389"/>
    </location>
</feature>
<reference evidence="2 3" key="1">
    <citation type="submission" date="2018-05" db="EMBL/GenBank/DDBJ databases">
        <title>Animal gut microbial communities from fecal samples from Wisconsin, USA.</title>
        <authorList>
            <person name="Neumann A."/>
        </authorList>
    </citation>
    <scope>NUCLEOTIDE SEQUENCE [LARGE SCALE GENOMIC DNA]</scope>
    <source>
        <strain evidence="2 3">UWS4</strain>
    </source>
</reference>
<dbReference type="EMBL" id="QGHD01000001">
    <property type="protein sequence ID" value="PWL04073.1"/>
    <property type="molecule type" value="Genomic_DNA"/>
</dbReference>
<gene>
    <name evidence="2" type="ORF">B0H50_10184</name>
</gene>
<evidence type="ECO:0000313" key="3">
    <source>
        <dbReference type="Proteomes" id="UP000245523"/>
    </source>
</evidence>
<dbReference type="Proteomes" id="UP000245523">
    <property type="component" value="Unassembled WGS sequence"/>
</dbReference>
<dbReference type="PROSITE" id="PS51257">
    <property type="entry name" value="PROKAR_LIPOPROTEIN"/>
    <property type="match status" value="1"/>
</dbReference>
<accession>A0ABX5LS16</accession>
<proteinExistence type="predicted"/>
<keyword evidence="3" id="KW-1185">Reference proteome</keyword>
<dbReference type="SUPFAM" id="SSF69304">
    <property type="entry name" value="Tricorn protease N-terminal domain"/>
    <property type="match status" value="1"/>
</dbReference>
<organism evidence="2 3">
    <name type="scientific">Hallerella porci</name>
    <dbReference type="NCBI Taxonomy" id="1945871"/>
    <lineage>
        <taxon>Bacteria</taxon>
        <taxon>Pseudomonadati</taxon>
        <taxon>Fibrobacterota</taxon>
        <taxon>Fibrobacteria</taxon>
        <taxon>Fibrobacterales</taxon>
        <taxon>Fibrobacteraceae</taxon>
        <taxon>Hallerella</taxon>
    </lineage>
</organism>
<name>A0ABX5LS16_9BACT</name>
<evidence type="ECO:0008006" key="4">
    <source>
        <dbReference type="Google" id="ProtNLM"/>
    </source>
</evidence>
<feature type="signal peptide" evidence="1">
    <location>
        <begin position="1"/>
        <end position="20"/>
    </location>
</feature>
<protein>
    <recommendedName>
        <fullName evidence="4">WD40-like Beta Propeller Repeat</fullName>
    </recommendedName>
</protein>
<comment type="caution">
    <text evidence="2">The sequence shown here is derived from an EMBL/GenBank/DDBJ whole genome shotgun (WGS) entry which is preliminary data.</text>
</comment>
<keyword evidence="1" id="KW-0732">Signal</keyword>
<sequence length="389" mass="42623">MKIFSAKKLFTFLSVGLLFACYSPDQYEGNTISDNDSAQADFGTVYEVNGGKQICNPSISMDAKNYPGSMLWLNFSGTLNVKETKGFTTTKVGEHDRLTVSDTAGNVQWFVMMDSVGVECEFQDPEWSANSEYIVALAGSNAKGSRGCDEVEYKIVAIRLSDKAHFILSDSVVDESANPHLWVGEPSASKDSSDSFSKFFGTKNVKFVYKNPAGSLVYVDYAKSKKPKKLKAPAGANGSLLDSPMISPDGNFIVYDKLTSSYEWNSYIQELSTSSIPVEIQKSSEQFSNPVFPHWWKFGDKLFLVWAEFAAGNAYLNKSDLTDKSTWDASIGRTVMRELSVSAGAPSDVAVEWNGDVRQIAPIPLIGGRSPDGHFVATGTNNGYLLYIP</sequence>